<dbReference type="RefSeq" id="WP_369244464.1">
    <property type="nucleotide sequence ID" value="NZ_CP163443.1"/>
</dbReference>
<organism evidence="3">
    <name type="scientific">Streptomyces sp. R41</name>
    <dbReference type="NCBI Taxonomy" id="3238632"/>
    <lineage>
        <taxon>Bacteria</taxon>
        <taxon>Bacillati</taxon>
        <taxon>Actinomycetota</taxon>
        <taxon>Actinomycetes</taxon>
        <taxon>Kitasatosporales</taxon>
        <taxon>Streptomycetaceae</taxon>
        <taxon>Streptomyces</taxon>
    </lineage>
</organism>
<keyword evidence="1" id="KW-1133">Transmembrane helix</keyword>
<feature type="domain" description="DUF4328" evidence="2">
    <location>
        <begin position="69"/>
        <end position="204"/>
    </location>
</feature>
<reference evidence="3" key="1">
    <citation type="submission" date="2024-07" db="EMBL/GenBank/DDBJ databases">
        <authorList>
            <person name="Yu S.T."/>
        </authorList>
    </citation>
    <scope>NUCLEOTIDE SEQUENCE</scope>
    <source>
        <strain evidence="3">R41</strain>
    </source>
</reference>
<evidence type="ECO:0000256" key="1">
    <source>
        <dbReference type="SAM" id="Phobius"/>
    </source>
</evidence>
<feature type="transmembrane region" description="Helical" evidence="1">
    <location>
        <begin position="188"/>
        <end position="205"/>
    </location>
</feature>
<dbReference type="EMBL" id="CP163443">
    <property type="protein sequence ID" value="XDQ51125.1"/>
    <property type="molecule type" value="Genomic_DNA"/>
</dbReference>
<dbReference type="InterPro" id="IPR025565">
    <property type="entry name" value="DUF4328"/>
</dbReference>
<feature type="transmembrane region" description="Helical" evidence="1">
    <location>
        <begin position="107"/>
        <end position="126"/>
    </location>
</feature>
<evidence type="ECO:0000313" key="3">
    <source>
        <dbReference type="EMBL" id="XDQ51125.1"/>
    </source>
</evidence>
<sequence>MDRTAQSPGGLARWTCGVLAAYALLTAAVGVAAWHKYQVLLAPPLPPQPDGSEALPLLNADMWFGNLRGWWNGATIATALFFILWMARMRDLAELVWPEGQRRHRAWLFFGWVVPVADLFIPKMVVNDLWAAAQPAPRRDRGHPLLTLWWLSVLVAGATGEDTLSALKHAHTTGETLQALQQVMLSDVLYICAAALSIAVVWRLSGLLKRAVQAAPA</sequence>
<feature type="transmembrane region" description="Helical" evidence="1">
    <location>
        <begin position="12"/>
        <end position="34"/>
    </location>
</feature>
<dbReference type="Pfam" id="PF14219">
    <property type="entry name" value="DUF4328"/>
    <property type="match status" value="1"/>
</dbReference>
<feature type="transmembrane region" description="Helical" evidence="1">
    <location>
        <begin position="69"/>
        <end position="87"/>
    </location>
</feature>
<protein>
    <submittedName>
        <fullName evidence="3">DUF4328 domain-containing protein</fullName>
    </submittedName>
</protein>
<accession>A0AB39RBN4</accession>
<keyword evidence="1" id="KW-0472">Membrane</keyword>
<proteinExistence type="predicted"/>
<evidence type="ECO:0000259" key="2">
    <source>
        <dbReference type="Pfam" id="PF14219"/>
    </source>
</evidence>
<name>A0AB39RBN4_9ACTN</name>
<gene>
    <name evidence="3" type="ORF">AB5J53_05325</name>
</gene>
<dbReference type="AlphaFoldDB" id="A0AB39RBN4"/>
<keyword evidence="1" id="KW-0812">Transmembrane</keyword>